<dbReference type="Proteomes" id="UP000027138">
    <property type="component" value="Unassembled WGS sequence"/>
</dbReference>
<dbReference type="AlphaFoldDB" id="A0A067JST8"/>
<accession>A0A067JST8</accession>
<protein>
    <submittedName>
        <fullName evidence="1">Uncharacterized protein</fullName>
    </submittedName>
</protein>
<dbReference type="EMBL" id="KK914970">
    <property type="protein sequence ID" value="KDP25873.1"/>
    <property type="molecule type" value="Genomic_DNA"/>
</dbReference>
<gene>
    <name evidence="1" type="ORF">JCGZ_22903</name>
</gene>
<keyword evidence="2" id="KW-1185">Reference proteome</keyword>
<organism evidence="1 2">
    <name type="scientific">Jatropha curcas</name>
    <name type="common">Barbados nut</name>
    <dbReference type="NCBI Taxonomy" id="180498"/>
    <lineage>
        <taxon>Eukaryota</taxon>
        <taxon>Viridiplantae</taxon>
        <taxon>Streptophyta</taxon>
        <taxon>Embryophyta</taxon>
        <taxon>Tracheophyta</taxon>
        <taxon>Spermatophyta</taxon>
        <taxon>Magnoliopsida</taxon>
        <taxon>eudicotyledons</taxon>
        <taxon>Gunneridae</taxon>
        <taxon>Pentapetalae</taxon>
        <taxon>rosids</taxon>
        <taxon>fabids</taxon>
        <taxon>Malpighiales</taxon>
        <taxon>Euphorbiaceae</taxon>
        <taxon>Crotonoideae</taxon>
        <taxon>Jatropheae</taxon>
        <taxon>Jatropha</taxon>
    </lineage>
</organism>
<evidence type="ECO:0000313" key="2">
    <source>
        <dbReference type="Proteomes" id="UP000027138"/>
    </source>
</evidence>
<name>A0A067JST8_JATCU</name>
<sequence>MNTLRLMRWGKLLSIQEDTFNNVTLGFLSSFSMLEDLDDEEDEGLVSSNCNNRTMRVTLAELNKYLETPIDGIRVSQPTILGKPQLSCSSRIQACIWAITMIPILMIKRALEELCKMISLLYNVAKKIRVDVAYFLCHHLESKAKASNGDIIIGGLITHICKAKPGYFEKVYTEAPLAKRCYDVLDTEKLIIMKDESEDKEEHASPHQGVASSTSAIISMPSLPNYNIEWANIDHQKRYEQLLSHELVSSQFLYINELEKVGTGEYMAELFVPYQRKQPRAHNQERPAAIGLSRPSVNFNIGSLIMEHLAHVINKQKGDSLVGGIITALVVGMKLFNLEKTNFIPINVNNRIQASTFVDMDMAKRGLNGTYYLVDKKRCPIPIPDDGQNLH</sequence>
<reference evidence="1 2" key="1">
    <citation type="journal article" date="2014" name="PLoS ONE">
        <title>Global Analysis of Gene Expression Profiles in Physic Nut (Jatropha curcas L.) Seedlings Exposed to Salt Stress.</title>
        <authorList>
            <person name="Zhang L."/>
            <person name="Zhang C."/>
            <person name="Wu P."/>
            <person name="Chen Y."/>
            <person name="Li M."/>
            <person name="Jiang H."/>
            <person name="Wu G."/>
        </authorList>
    </citation>
    <scope>NUCLEOTIDE SEQUENCE [LARGE SCALE GENOMIC DNA]</scope>
    <source>
        <strain evidence="2">cv. GZQX0401</strain>
        <tissue evidence="1">Young leaves</tissue>
    </source>
</reference>
<proteinExistence type="predicted"/>
<evidence type="ECO:0000313" key="1">
    <source>
        <dbReference type="EMBL" id="KDP25873.1"/>
    </source>
</evidence>